<feature type="compositionally biased region" description="Basic residues" evidence="2">
    <location>
        <begin position="46"/>
        <end position="58"/>
    </location>
</feature>
<dbReference type="InterPro" id="IPR036875">
    <property type="entry name" value="Znf_CCHC_sf"/>
</dbReference>
<dbReference type="EMBL" id="CARXXK010000001">
    <property type="protein sequence ID" value="CAI6349001.1"/>
    <property type="molecule type" value="Genomic_DNA"/>
</dbReference>
<dbReference type="GO" id="GO:0008270">
    <property type="term" value="F:zinc ion binding"/>
    <property type="evidence" value="ECO:0007669"/>
    <property type="project" value="InterPro"/>
</dbReference>
<feature type="compositionally biased region" description="Polar residues" evidence="2">
    <location>
        <begin position="61"/>
        <end position="78"/>
    </location>
</feature>
<organism evidence="4 5">
    <name type="scientific">Macrosiphum euphorbiae</name>
    <name type="common">potato aphid</name>
    <dbReference type="NCBI Taxonomy" id="13131"/>
    <lineage>
        <taxon>Eukaryota</taxon>
        <taxon>Metazoa</taxon>
        <taxon>Ecdysozoa</taxon>
        <taxon>Arthropoda</taxon>
        <taxon>Hexapoda</taxon>
        <taxon>Insecta</taxon>
        <taxon>Pterygota</taxon>
        <taxon>Neoptera</taxon>
        <taxon>Paraneoptera</taxon>
        <taxon>Hemiptera</taxon>
        <taxon>Sternorrhyncha</taxon>
        <taxon>Aphidomorpha</taxon>
        <taxon>Aphidoidea</taxon>
        <taxon>Aphididae</taxon>
        <taxon>Macrosiphini</taxon>
        <taxon>Macrosiphum</taxon>
    </lineage>
</organism>
<evidence type="ECO:0000313" key="4">
    <source>
        <dbReference type="EMBL" id="CAI6349001.1"/>
    </source>
</evidence>
<protein>
    <recommendedName>
        <fullName evidence="3">Peptidase A2 domain-containing protein</fullName>
    </recommendedName>
</protein>
<feature type="compositionally biased region" description="Polar residues" evidence="2">
    <location>
        <begin position="21"/>
        <end position="34"/>
    </location>
</feature>
<feature type="domain" description="Peptidase A2" evidence="3">
    <location>
        <begin position="441"/>
        <end position="516"/>
    </location>
</feature>
<evidence type="ECO:0000259" key="3">
    <source>
        <dbReference type="PROSITE" id="PS50175"/>
    </source>
</evidence>
<dbReference type="SUPFAM" id="SSF57756">
    <property type="entry name" value="Retrovirus zinc finger-like domains"/>
    <property type="match status" value="1"/>
</dbReference>
<sequence>MSTQSSSGNSSSDRSPDTSTVNKGYNTPISNNFDDNLKYTGPNTRSRAHQNKRYHRKSRSVESLFSDTRGNISTSVPSDQIGEENTPKQINKNTELLGLKFLGVDNSCTISKMNNTVLSLETDIKLVPFFNGEDSADIYPYLSACDFVMSNVDNNIKPVLLQAIRTKLSKKAFAITQHRDVEDWAGLKHLLESNFCAKRTPGYLQLELTSTRQSQGESVHDYSTKVENLLNELCNVSTKGKSTTDATAIRTYIKEITLTTYVEGLLPHLRTVIKSRNFETLEDAMKASLEEQKIYQSSKETQRILKGGNQGRNNNQKYCEICNRNNHFTNQCRYGNRGQDTGQQNFQSKVHSNPNNKDVKKITCAYCNKPGHSEDVCYKKKKTNKSNGQFSGNEPRPSGSGNQSVKTLNNSLKPARTLSFKIKLIDNHALYKIPQCTKYIVKLLVDTGADLNLIKLGALHDDVQVSDTKIFMLQGINDQTVKTLGFTMLTVINGNQSSESEFHVVPTNFPIMGDGILGKPFLTENQIVIDVGKGEITSKLENKQLFQLDVKQLFQ</sequence>
<feature type="region of interest" description="Disordered" evidence="2">
    <location>
        <begin position="334"/>
        <end position="354"/>
    </location>
</feature>
<dbReference type="GO" id="GO:0006508">
    <property type="term" value="P:proteolysis"/>
    <property type="evidence" value="ECO:0007669"/>
    <property type="project" value="InterPro"/>
</dbReference>
<reference evidence="4 5" key="1">
    <citation type="submission" date="2023-01" db="EMBL/GenBank/DDBJ databases">
        <authorList>
            <person name="Whitehead M."/>
        </authorList>
    </citation>
    <scope>NUCLEOTIDE SEQUENCE [LARGE SCALE GENOMIC DNA]</scope>
</reference>
<evidence type="ECO:0000256" key="2">
    <source>
        <dbReference type="SAM" id="MobiDB-lite"/>
    </source>
</evidence>
<accession>A0AAV0W120</accession>
<dbReference type="InterPro" id="IPR018061">
    <property type="entry name" value="Retropepsins"/>
</dbReference>
<dbReference type="Gene3D" id="4.10.60.10">
    <property type="entry name" value="Zinc finger, CCHC-type"/>
    <property type="match status" value="1"/>
</dbReference>
<keyword evidence="1" id="KW-0378">Hydrolase</keyword>
<name>A0AAV0W120_9HEMI</name>
<feature type="compositionally biased region" description="Low complexity" evidence="2">
    <location>
        <begin position="1"/>
        <end position="20"/>
    </location>
</feature>
<dbReference type="CDD" id="cd00303">
    <property type="entry name" value="retropepsin_like"/>
    <property type="match status" value="1"/>
</dbReference>
<dbReference type="AlphaFoldDB" id="A0AAV0W120"/>
<proteinExistence type="predicted"/>
<feature type="region of interest" description="Disordered" evidence="2">
    <location>
        <begin position="378"/>
        <end position="407"/>
    </location>
</feature>
<dbReference type="PROSITE" id="PS50175">
    <property type="entry name" value="ASP_PROT_RETROV"/>
    <property type="match status" value="1"/>
</dbReference>
<dbReference type="InterPro" id="IPR001995">
    <property type="entry name" value="Peptidase_A2_cat"/>
</dbReference>
<evidence type="ECO:0000313" key="5">
    <source>
        <dbReference type="Proteomes" id="UP001160148"/>
    </source>
</evidence>
<dbReference type="Gene3D" id="2.40.70.10">
    <property type="entry name" value="Acid Proteases"/>
    <property type="match status" value="1"/>
</dbReference>
<dbReference type="GO" id="GO:0004190">
    <property type="term" value="F:aspartic-type endopeptidase activity"/>
    <property type="evidence" value="ECO:0007669"/>
    <property type="project" value="InterPro"/>
</dbReference>
<gene>
    <name evidence="4" type="ORF">MEUPH1_LOCUS5617</name>
</gene>
<evidence type="ECO:0000256" key="1">
    <source>
        <dbReference type="ARBA" id="ARBA00022801"/>
    </source>
</evidence>
<keyword evidence="5" id="KW-1185">Reference proteome</keyword>
<feature type="region of interest" description="Disordered" evidence="2">
    <location>
        <begin position="1"/>
        <end position="86"/>
    </location>
</feature>
<dbReference type="GO" id="GO:0003676">
    <property type="term" value="F:nucleic acid binding"/>
    <property type="evidence" value="ECO:0007669"/>
    <property type="project" value="InterPro"/>
</dbReference>
<dbReference type="InterPro" id="IPR001969">
    <property type="entry name" value="Aspartic_peptidase_AS"/>
</dbReference>
<dbReference type="Proteomes" id="UP001160148">
    <property type="component" value="Unassembled WGS sequence"/>
</dbReference>
<dbReference type="Pfam" id="PF00077">
    <property type="entry name" value="RVP"/>
    <property type="match status" value="1"/>
</dbReference>
<dbReference type="PANTHER" id="PTHR33223">
    <property type="entry name" value="CCHC-TYPE DOMAIN-CONTAINING PROTEIN"/>
    <property type="match status" value="1"/>
</dbReference>
<dbReference type="PROSITE" id="PS00141">
    <property type="entry name" value="ASP_PROTEASE"/>
    <property type="match status" value="1"/>
</dbReference>
<comment type="caution">
    <text evidence="4">The sequence shown here is derived from an EMBL/GenBank/DDBJ whole genome shotgun (WGS) entry which is preliminary data.</text>
</comment>
<dbReference type="PANTHER" id="PTHR33223:SF6">
    <property type="entry name" value="CCHC-TYPE DOMAIN-CONTAINING PROTEIN"/>
    <property type="match status" value="1"/>
</dbReference>
<dbReference type="SUPFAM" id="SSF50630">
    <property type="entry name" value="Acid proteases"/>
    <property type="match status" value="1"/>
</dbReference>
<dbReference type="InterPro" id="IPR021109">
    <property type="entry name" value="Peptidase_aspartic_dom_sf"/>
</dbReference>